<dbReference type="CDD" id="cd09898">
    <property type="entry name" value="H3TH_53EXO"/>
    <property type="match status" value="1"/>
</dbReference>
<dbReference type="PANTHER" id="PTHR10133">
    <property type="entry name" value="DNA POLYMERASE I"/>
    <property type="match status" value="1"/>
</dbReference>
<dbReference type="NCBIfam" id="TIGR00593">
    <property type="entry name" value="pola"/>
    <property type="match status" value="1"/>
</dbReference>
<dbReference type="SMART" id="SM00279">
    <property type="entry name" value="HhH2"/>
    <property type="match status" value="1"/>
</dbReference>
<dbReference type="InterPro" id="IPR036397">
    <property type="entry name" value="RNaseH_sf"/>
</dbReference>
<dbReference type="FunFam" id="1.10.150.20:FF:000002">
    <property type="entry name" value="DNA polymerase I"/>
    <property type="match status" value="1"/>
</dbReference>
<dbReference type="InterPro" id="IPR029060">
    <property type="entry name" value="PIN-like_dom_sf"/>
</dbReference>
<comment type="catalytic activity">
    <reaction evidence="13">
        <text>DNA(n) + a 2'-deoxyribonucleoside 5'-triphosphate = DNA(n+1) + diphosphate</text>
        <dbReference type="Rhea" id="RHEA:22508"/>
        <dbReference type="Rhea" id="RHEA-COMP:17339"/>
        <dbReference type="Rhea" id="RHEA-COMP:17340"/>
        <dbReference type="ChEBI" id="CHEBI:33019"/>
        <dbReference type="ChEBI" id="CHEBI:61560"/>
        <dbReference type="ChEBI" id="CHEBI:173112"/>
        <dbReference type="EC" id="2.7.7.7"/>
    </reaction>
</comment>
<dbReference type="InterPro" id="IPR043502">
    <property type="entry name" value="DNA/RNA_pol_sf"/>
</dbReference>
<dbReference type="EMBL" id="LAZR01003606">
    <property type="protein sequence ID" value="KKN16525.1"/>
    <property type="molecule type" value="Genomic_DNA"/>
</dbReference>
<evidence type="ECO:0000256" key="13">
    <source>
        <dbReference type="ARBA" id="ARBA00049244"/>
    </source>
</evidence>
<reference evidence="17" key="1">
    <citation type="journal article" date="2015" name="Nature">
        <title>Complex archaea that bridge the gap between prokaryotes and eukaryotes.</title>
        <authorList>
            <person name="Spang A."/>
            <person name="Saw J.H."/>
            <person name="Jorgensen S.L."/>
            <person name="Zaremba-Niedzwiedzka K."/>
            <person name="Martijn J."/>
            <person name="Lind A.E."/>
            <person name="van Eijk R."/>
            <person name="Schleper C."/>
            <person name="Guy L."/>
            <person name="Ettema T.J."/>
        </authorList>
    </citation>
    <scope>NUCLEOTIDE SEQUENCE</scope>
</reference>
<keyword evidence="6" id="KW-0540">Nuclease</keyword>
<dbReference type="Pfam" id="PF01612">
    <property type="entry name" value="DNA_pol_A_exo1"/>
    <property type="match status" value="1"/>
</dbReference>
<dbReference type="CDD" id="cd09859">
    <property type="entry name" value="PIN_53EXO"/>
    <property type="match status" value="1"/>
</dbReference>
<dbReference type="Pfam" id="PF01367">
    <property type="entry name" value="5_3_exonuc"/>
    <property type="match status" value="1"/>
</dbReference>
<dbReference type="PRINTS" id="PR00868">
    <property type="entry name" value="DNAPOLI"/>
</dbReference>
<dbReference type="InterPro" id="IPR002562">
    <property type="entry name" value="3'-5'_exonuclease_dom"/>
</dbReference>
<accession>A0A0F9NAF3</accession>
<dbReference type="GO" id="GO:0006302">
    <property type="term" value="P:double-strand break repair"/>
    <property type="evidence" value="ECO:0007669"/>
    <property type="project" value="TreeGrafter"/>
</dbReference>
<dbReference type="FunFam" id="3.40.50.1010:FF:000001">
    <property type="entry name" value="DNA polymerase I"/>
    <property type="match status" value="1"/>
</dbReference>
<dbReference type="InterPro" id="IPR002421">
    <property type="entry name" value="5-3_exonuclease"/>
</dbReference>
<dbReference type="SMART" id="SM00482">
    <property type="entry name" value="POLAc"/>
    <property type="match status" value="1"/>
</dbReference>
<dbReference type="SUPFAM" id="SSF47807">
    <property type="entry name" value="5' to 3' exonuclease, C-terminal subdomain"/>
    <property type="match status" value="1"/>
</dbReference>
<dbReference type="AlphaFoldDB" id="A0A0F9NAF3"/>
<dbReference type="SMART" id="SM00474">
    <property type="entry name" value="35EXOc"/>
    <property type="match status" value="1"/>
</dbReference>
<evidence type="ECO:0000256" key="11">
    <source>
        <dbReference type="ARBA" id="ARBA00023125"/>
    </source>
</evidence>
<dbReference type="InterPro" id="IPR018320">
    <property type="entry name" value="DNA_polymerase_1"/>
</dbReference>
<organism evidence="17">
    <name type="scientific">marine sediment metagenome</name>
    <dbReference type="NCBI Taxonomy" id="412755"/>
    <lineage>
        <taxon>unclassified sequences</taxon>
        <taxon>metagenomes</taxon>
        <taxon>ecological metagenomes</taxon>
    </lineage>
</organism>
<evidence type="ECO:0000259" key="15">
    <source>
        <dbReference type="SMART" id="SM00475"/>
    </source>
</evidence>
<evidence type="ECO:0000256" key="9">
    <source>
        <dbReference type="ARBA" id="ARBA00022839"/>
    </source>
</evidence>
<dbReference type="GO" id="GO:0008408">
    <property type="term" value="F:3'-5' exonuclease activity"/>
    <property type="evidence" value="ECO:0007669"/>
    <property type="project" value="InterPro"/>
</dbReference>
<evidence type="ECO:0000256" key="5">
    <source>
        <dbReference type="ARBA" id="ARBA00022705"/>
    </source>
</evidence>
<dbReference type="Gene3D" id="3.30.420.10">
    <property type="entry name" value="Ribonuclease H-like superfamily/Ribonuclease H"/>
    <property type="match status" value="1"/>
</dbReference>
<dbReference type="FunFam" id="1.20.1060.10:FF:000001">
    <property type="entry name" value="DNA polymerase I"/>
    <property type="match status" value="1"/>
</dbReference>
<dbReference type="FunFam" id="1.10.150.20:FF:000003">
    <property type="entry name" value="DNA polymerase I"/>
    <property type="match status" value="1"/>
</dbReference>
<keyword evidence="9" id="KW-0269">Exonuclease</keyword>
<evidence type="ECO:0000259" key="14">
    <source>
        <dbReference type="SMART" id="SM00474"/>
    </source>
</evidence>
<keyword evidence="4" id="KW-0548">Nucleotidyltransferase</keyword>
<comment type="caution">
    <text evidence="17">The sequence shown here is derived from an EMBL/GenBank/DDBJ whole genome shotgun (WGS) entry which is preliminary data.</text>
</comment>
<keyword evidence="10" id="KW-0239">DNA-directed DNA polymerase</keyword>
<dbReference type="Gene3D" id="3.40.50.1010">
    <property type="entry name" value="5'-nuclease"/>
    <property type="match status" value="1"/>
</dbReference>
<keyword evidence="12" id="KW-0234">DNA repair</keyword>
<evidence type="ECO:0000256" key="12">
    <source>
        <dbReference type="ARBA" id="ARBA00023204"/>
    </source>
</evidence>
<protein>
    <recommendedName>
        <fullName evidence="2">DNA-directed DNA polymerase</fullName>
        <ecNumber evidence="2">2.7.7.7</ecNumber>
    </recommendedName>
</protein>
<dbReference type="Gene3D" id="1.10.150.20">
    <property type="entry name" value="5' to 3' exonuclease, C-terminal subdomain"/>
    <property type="match status" value="2"/>
</dbReference>
<proteinExistence type="inferred from homology"/>
<evidence type="ECO:0000313" key="17">
    <source>
        <dbReference type="EMBL" id="KKN16525.1"/>
    </source>
</evidence>
<dbReference type="Gene3D" id="1.20.1060.10">
    <property type="entry name" value="Taq DNA Polymerase, Chain T, domain 4"/>
    <property type="match status" value="1"/>
</dbReference>
<name>A0A0F9NAF3_9ZZZZ</name>
<keyword evidence="3" id="KW-0808">Transferase</keyword>
<dbReference type="InterPro" id="IPR008918">
    <property type="entry name" value="HhH2"/>
</dbReference>
<dbReference type="FunFam" id="3.30.420.10:FF:000026">
    <property type="entry name" value="DNA polymerase I"/>
    <property type="match status" value="1"/>
</dbReference>
<sequence length="891" mass="101787">MAKKKLYLIDGNSLLYRSYYGIQRLSTSKGFPTNAVFGFISLLKKLMEREKPHYLGIVFDVKGPTIRHKAFKDYKANRKPMPEDLVVQIPVIKKILRAFNIPLFEQENYEADDVLGSLAQRASSHNVLSVIVTNDKDIFQLVDKLTIVYNPVKDISLDEKKVKEHFGVSPSQVVDVLALWGDSADNIPGVPGIGEKTSKALINQFGSLEKLLKNLDNIEKTQLQEKIKQNLEQLKLSQQLVTIEKGLDVKFNLEDFSVSEPNYKELIPIFQELEFSSLLAEYMKKPRSTKKHYSVIFKEKALRELIAEIKRAKFVSLDTETDSAFPTQARLVGLSFSTKPNHASYLPLRHDYPNAPPQLQKERALNLLKKVLADPKIKKIGQNIKYDYIVLKKEGIRVQGIDLDSMILSYLLEPNWGKHNLNRLALTYLQVKAIPYNDIVGKGKNEVTIDAVDIDQVAPYACQDADLTLQLTSLLWPKVKEENLDSLYRKYELPLIEVLADMEMWGVKIDTQALKNLSSELEYELGHLKEKIYNISGEEFNLNSPQQLASILFDKLNLPASRRTKITKSYSTSVNILQGLARDYPIAQYTLEYRKLTKLKSGYADSLPLLLNPATGRIHTSYNQTVVATGRLSSSDPNLQNIPVKGDLGRRFREAFIPAQGHLFLSADYSQVELRVLAHLSKDPALIETFLHDRDIHEETAERVFGNASILFKEEKRRRAKIINFSMIYGVSAFSLAKELETSTSEAQDFIDLYYEKYPKVHQFLEKKVKDAQEKGFSETIFGRKRQVPELQHKDKMTQQAGRRIALNTPIQGSAADLMKKAMIDIWREMKKKDLKSKMILQVHDELVFEVPDAEKDELETLVKERMENVFPLKTPLKVHLSWGVNWAEAK</sequence>
<dbReference type="NCBIfam" id="NF004397">
    <property type="entry name" value="PRK05755.1"/>
    <property type="match status" value="1"/>
</dbReference>
<dbReference type="Pfam" id="PF00476">
    <property type="entry name" value="DNA_pol_A"/>
    <property type="match status" value="1"/>
</dbReference>
<gene>
    <name evidence="17" type="ORF">LCGC14_0974990</name>
</gene>
<dbReference type="InterPro" id="IPR020046">
    <property type="entry name" value="5-3_exonucl_a-hlix_arch_N"/>
</dbReference>
<dbReference type="SUPFAM" id="SSF53098">
    <property type="entry name" value="Ribonuclease H-like"/>
    <property type="match status" value="1"/>
</dbReference>
<dbReference type="SMART" id="SM00475">
    <property type="entry name" value="53EXOc"/>
    <property type="match status" value="1"/>
</dbReference>
<evidence type="ECO:0000259" key="16">
    <source>
        <dbReference type="SMART" id="SM00482"/>
    </source>
</evidence>
<dbReference type="InterPro" id="IPR020045">
    <property type="entry name" value="DNA_polI_H3TH"/>
</dbReference>
<dbReference type="CDD" id="cd06139">
    <property type="entry name" value="DNA_polA_I_Ecoli_like_exo"/>
    <property type="match status" value="1"/>
</dbReference>
<dbReference type="InterPro" id="IPR036279">
    <property type="entry name" value="5-3_exonuclease_C_sf"/>
</dbReference>
<dbReference type="InterPro" id="IPR001098">
    <property type="entry name" value="DNA-dir_DNA_pol_A_palm_dom"/>
</dbReference>
<evidence type="ECO:0000256" key="3">
    <source>
        <dbReference type="ARBA" id="ARBA00022679"/>
    </source>
</evidence>
<dbReference type="GO" id="GO:0008409">
    <property type="term" value="F:5'-3' exonuclease activity"/>
    <property type="evidence" value="ECO:0007669"/>
    <property type="project" value="InterPro"/>
</dbReference>
<dbReference type="PANTHER" id="PTHR10133:SF27">
    <property type="entry name" value="DNA POLYMERASE NU"/>
    <property type="match status" value="1"/>
</dbReference>
<dbReference type="GO" id="GO:0003677">
    <property type="term" value="F:DNA binding"/>
    <property type="evidence" value="ECO:0007669"/>
    <property type="project" value="UniProtKB-KW"/>
</dbReference>
<evidence type="ECO:0000256" key="6">
    <source>
        <dbReference type="ARBA" id="ARBA00022722"/>
    </source>
</evidence>
<dbReference type="Gene3D" id="3.30.70.370">
    <property type="match status" value="1"/>
</dbReference>
<dbReference type="Pfam" id="PF02739">
    <property type="entry name" value="5_3_exonuc_N"/>
    <property type="match status" value="1"/>
</dbReference>
<dbReference type="SUPFAM" id="SSF88723">
    <property type="entry name" value="PIN domain-like"/>
    <property type="match status" value="1"/>
</dbReference>
<keyword evidence="7" id="KW-0227">DNA damage</keyword>
<feature type="domain" description="5'-3' exonuclease" evidence="15">
    <location>
        <begin position="4"/>
        <end position="259"/>
    </location>
</feature>
<evidence type="ECO:0000256" key="8">
    <source>
        <dbReference type="ARBA" id="ARBA00022801"/>
    </source>
</evidence>
<dbReference type="GO" id="GO:0003887">
    <property type="term" value="F:DNA-directed DNA polymerase activity"/>
    <property type="evidence" value="ECO:0007669"/>
    <property type="project" value="UniProtKB-KW"/>
</dbReference>
<dbReference type="GO" id="GO:0006261">
    <property type="term" value="P:DNA-templated DNA replication"/>
    <property type="evidence" value="ECO:0007669"/>
    <property type="project" value="InterPro"/>
</dbReference>
<dbReference type="InterPro" id="IPR012337">
    <property type="entry name" value="RNaseH-like_sf"/>
</dbReference>
<keyword evidence="11" id="KW-0238">DNA-binding</keyword>
<keyword evidence="5" id="KW-0235">DNA replication</keyword>
<evidence type="ECO:0000256" key="7">
    <source>
        <dbReference type="ARBA" id="ARBA00022763"/>
    </source>
</evidence>
<dbReference type="EC" id="2.7.7.7" evidence="2"/>
<evidence type="ECO:0000256" key="4">
    <source>
        <dbReference type="ARBA" id="ARBA00022695"/>
    </source>
</evidence>
<evidence type="ECO:0000256" key="2">
    <source>
        <dbReference type="ARBA" id="ARBA00012417"/>
    </source>
</evidence>
<dbReference type="SUPFAM" id="SSF56672">
    <property type="entry name" value="DNA/RNA polymerases"/>
    <property type="match status" value="1"/>
</dbReference>
<keyword evidence="8" id="KW-0378">Hydrolase</keyword>
<dbReference type="InterPro" id="IPR002298">
    <property type="entry name" value="DNA_polymerase_A"/>
</dbReference>
<comment type="similarity">
    <text evidence="1">Belongs to the DNA polymerase type-A family.</text>
</comment>
<evidence type="ECO:0000256" key="10">
    <source>
        <dbReference type="ARBA" id="ARBA00022932"/>
    </source>
</evidence>
<dbReference type="CDD" id="cd08637">
    <property type="entry name" value="DNA_pol_A_pol_I_C"/>
    <property type="match status" value="1"/>
</dbReference>
<evidence type="ECO:0000256" key="1">
    <source>
        <dbReference type="ARBA" id="ARBA00007705"/>
    </source>
</evidence>
<feature type="domain" description="DNA-directed DNA polymerase family A palm" evidence="16">
    <location>
        <begin position="649"/>
        <end position="855"/>
    </location>
</feature>
<feature type="domain" description="3'-5' exonuclease" evidence="14">
    <location>
        <begin position="293"/>
        <end position="480"/>
    </location>
</feature>